<keyword evidence="2" id="KW-0288">FMN</keyword>
<keyword evidence="4 7" id="KW-0503">Monooxygenase</keyword>
<sequence length="450" mass="50096">MARQLKFGFVLHGVGAGWGDWRHPAAVTDASVNFGFYKEQAQLAEQGRFDFLFVADSVHITPRSSPHYLNRFEPLTILSALAGATSYIGLVATVTASYSEPFTVARQFASLDHISNGRAGWNVVTSWLDGSARNYSKPTHYEHDVRYALAKEHLSVVQGLWDSWEDDALVRDKETGVFFDPKKLHRLDHKGDFFSVEGPLNISRSRQGQPVIFQAGASEDGKQFAATQADAIFFHADTLEEAQAYYRDVKARVAAAGRNPDEVHLLPGIRPIVGRTAEEAERKYEESASLVPIENAIAALARPFNDHDFSAYPLDAPFPDLGDLGRNSQQSASDRIKQVSKDKGWTLREVALWHARPKRTFVGTAEQVADEIQRWFENGGADGFNFFEALPNTSLKDFVALVVPLLQARGIYRTQYGQGTLRDNLDLPVPVNRYVEVEETAEEEATACSF</sequence>
<keyword evidence="3" id="KW-0560">Oxidoreductase</keyword>
<accession>A0ABU2C4Y9</accession>
<dbReference type="InterPro" id="IPR051260">
    <property type="entry name" value="Diverse_substr_monoxygenases"/>
</dbReference>
<evidence type="ECO:0000313" key="8">
    <source>
        <dbReference type="Proteomes" id="UP001180487"/>
    </source>
</evidence>
<evidence type="ECO:0000256" key="5">
    <source>
        <dbReference type="ARBA" id="ARBA00033748"/>
    </source>
</evidence>
<dbReference type="InterPro" id="IPR011251">
    <property type="entry name" value="Luciferase-like_dom"/>
</dbReference>
<evidence type="ECO:0000259" key="6">
    <source>
        <dbReference type="Pfam" id="PF00296"/>
    </source>
</evidence>
<gene>
    <name evidence="7" type="ORF">J2X19_001062</name>
</gene>
<dbReference type="PANTHER" id="PTHR30011:SF16">
    <property type="entry name" value="C2H2 FINGER DOMAIN TRANSCRIPTION FACTOR (EUROFUNG)-RELATED"/>
    <property type="match status" value="1"/>
</dbReference>
<dbReference type="Gene3D" id="3.20.20.30">
    <property type="entry name" value="Luciferase-like domain"/>
    <property type="match status" value="1"/>
</dbReference>
<evidence type="ECO:0000256" key="3">
    <source>
        <dbReference type="ARBA" id="ARBA00023002"/>
    </source>
</evidence>
<dbReference type="RefSeq" id="WP_310371310.1">
    <property type="nucleotide sequence ID" value="NZ_JAVDXT010000001.1"/>
</dbReference>
<protein>
    <submittedName>
        <fullName evidence="7">FMN-dependent oxidoreductase (Nitrilotriacetate monooxygenase family)</fullName>
    </submittedName>
</protein>
<keyword evidence="8" id="KW-1185">Reference proteome</keyword>
<evidence type="ECO:0000256" key="4">
    <source>
        <dbReference type="ARBA" id="ARBA00023033"/>
    </source>
</evidence>
<dbReference type="NCBIfam" id="TIGR03860">
    <property type="entry name" value="FMN_nitrolo"/>
    <property type="match status" value="1"/>
</dbReference>
<evidence type="ECO:0000256" key="1">
    <source>
        <dbReference type="ARBA" id="ARBA00022630"/>
    </source>
</evidence>
<dbReference type="InterPro" id="IPR036661">
    <property type="entry name" value="Luciferase-like_sf"/>
</dbReference>
<dbReference type="Proteomes" id="UP001180487">
    <property type="component" value="Unassembled WGS sequence"/>
</dbReference>
<dbReference type="Pfam" id="PF00296">
    <property type="entry name" value="Bac_luciferase"/>
    <property type="match status" value="1"/>
</dbReference>
<dbReference type="PIRSF" id="PIRSF000337">
    <property type="entry name" value="NTA_MOA"/>
    <property type="match status" value="1"/>
</dbReference>
<proteinExistence type="inferred from homology"/>
<reference evidence="7 8" key="1">
    <citation type="submission" date="2023-07" db="EMBL/GenBank/DDBJ databases">
        <title>Sorghum-associated microbial communities from plants grown in Nebraska, USA.</title>
        <authorList>
            <person name="Schachtman D."/>
        </authorList>
    </citation>
    <scope>NUCLEOTIDE SEQUENCE [LARGE SCALE GENOMIC DNA]</scope>
    <source>
        <strain evidence="7 8">BE313</strain>
    </source>
</reference>
<dbReference type="EMBL" id="JAVDXT010000001">
    <property type="protein sequence ID" value="MDR7376404.1"/>
    <property type="molecule type" value="Genomic_DNA"/>
</dbReference>
<evidence type="ECO:0000313" key="7">
    <source>
        <dbReference type="EMBL" id="MDR7376404.1"/>
    </source>
</evidence>
<name>A0ABU2C4Y9_9BURK</name>
<comment type="similarity">
    <text evidence="5">Belongs to the NtaA/SnaA/DszA monooxygenase family.</text>
</comment>
<comment type="caution">
    <text evidence="7">The sequence shown here is derived from an EMBL/GenBank/DDBJ whole genome shotgun (WGS) entry which is preliminary data.</text>
</comment>
<dbReference type="InterPro" id="IPR016215">
    <property type="entry name" value="NTA_MOA"/>
</dbReference>
<dbReference type="SUPFAM" id="SSF51679">
    <property type="entry name" value="Bacterial luciferase-like"/>
    <property type="match status" value="1"/>
</dbReference>
<feature type="domain" description="Luciferase-like" evidence="6">
    <location>
        <begin position="22"/>
        <end position="382"/>
    </location>
</feature>
<dbReference type="CDD" id="cd01095">
    <property type="entry name" value="Nitrilotriacetate_monoxgenase"/>
    <property type="match status" value="1"/>
</dbReference>
<evidence type="ECO:0000256" key="2">
    <source>
        <dbReference type="ARBA" id="ARBA00022643"/>
    </source>
</evidence>
<dbReference type="PANTHER" id="PTHR30011">
    <property type="entry name" value="ALKANESULFONATE MONOOXYGENASE-RELATED"/>
    <property type="match status" value="1"/>
</dbReference>
<keyword evidence="1" id="KW-0285">Flavoprotein</keyword>
<dbReference type="GO" id="GO:0004497">
    <property type="term" value="F:monooxygenase activity"/>
    <property type="evidence" value="ECO:0007669"/>
    <property type="project" value="UniProtKB-KW"/>
</dbReference>
<organism evidence="7 8">
    <name type="scientific">Rhodoferax ferrireducens</name>
    <dbReference type="NCBI Taxonomy" id="192843"/>
    <lineage>
        <taxon>Bacteria</taxon>
        <taxon>Pseudomonadati</taxon>
        <taxon>Pseudomonadota</taxon>
        <taxon>Betaproteobacteria</taxon>
        <taxon>Burkholderiales</taxon>
        <taxon>Comamonadaceae</taxon>
        <taxon>Rhodoferax</taxon>
    </lineage>
</organism>